<dbReference type="PANTHER" id="PTHR31310:SF7">
    <property type="entry name" value="PA-PHOSPHATASE RELATED-FAMILY PROTEIN DDB_G0268928"/>
    <property type="match status" value="1"/>
</dbReference>
<name>A0ABV2US84_9ACTN</name>
<evidence type="ECO:0000313" key="8">
    <source>
        <dbReference type="EMBL" id="MET9844401.1"/>
    </source>
</evidence>
<keyword evidence="3 6" id="KW-1133">Transmembrane helix</keyword>
<proteinExistence type="predicted"/>
<keyword evidence="4 6" id="KW-0472">Membrane</keyword>
<feature type="transmembrane region" description="Helical" evidence="6">
    <location>
        <begin position="135"/>
        <end position="154"/>
    </location>
</feature>
<dbReference type="Proteomes" id="UP001550210">
    <property type="component" value="Unassembled WGS sequence"/>
</dbReference>
<gene>
    <name evidence="8" type="ORF">ABZZ21_07410</name>
</gene>
<protein>
    <submittedName>
        <fullName evidence="8">Phosphatase PAP2 family protein</fullName>
    </submittedName>
</protein>
<dbReference type="Pfam" id="PF14378">
    <property type="entry name" value="PAP2_3"/>
    <property type="match status" value="1"/>
</dbReference>
<organism evidence="8 9">
    <name type="scientific">Streptomyces ossamyceticus</name>
    <dbReference type="NCBI Taxonomy" id="249581"/>
    <lineage>
        <taxon>Bacteria</taxon>
        <taxon>Bacillati</taxon>
        <taxon>Actinomycetota</taxon>
        <taxon>Actinomycetes</taxon>
        <taxon>Kitasatosporales</taxon>
        <taxon>Streptomycetaceae</taxon>
        <taxon>Streptomyces</taxon>
    </lineage>
</organism>
<dbReference type="EMBL" id="JBEXPZ010000007">
    <property type="protein sequence ID" value="MET9844401.1"/>
    <property type="molecule type" value="Genomic_DNA"/>
</dbReference>
<accession>A0ABV2US84</accession>
<dbReference type="RefSeq" id="WP_355393885.1">
    <property type="nucleotide sequence ID" value="NZ_JBEXPZ010000007.1"/>
</dbReference>
<dbReference type="InterPro" id="IPR052185">
    <property type="entry name" value="IPC_Synthase-Related"/>
</dbReference>
<evidence type="ECO:0000256" key="4">
    <source>
        <dbReference type="ARBA" id="ARBA00023136"/>
    </source>
</evidence>
<sequence>MMVPNVGVLHPVRDNVVLLAALASALVVPFLSRTSEYYRHPIPTVYAPKAQTRFSWAPLLRRVATRPNLLLELLLIRVTYAAYQRTRLEAAGSRAVAEEHARQILGIEKALFLDIERGVNHAVVQIGWPRTFFDFYYTSFHFVVPLTVLGVLYWRRPADYRWARTAIGLTTVLALVGFFFYPLAPPRLMPGLGIIDTIHGVQDFSKPDYGTLTQLANQYAAMPSLHFGWSLWCGLTIAIVAPRWWMKALGLLHPTFTVAAIVATGNHWVLDAVGGAAVVGAGFALTHLLTGPRAAPGTDEDDGKTDDGAPRTATSGPRDPVRG</sequence>
<evidence type="ECO:0000256" key="1">
    <source>
        <dbReference type="ARBA" id="ARBA00004141"/>
    </source>
</evidence>
<dbReference type="PANTHER" id="PTHR31310">
    <property type="match status" value="1"/>
</dbReference>
<feature type="non-terminal residue" evidence="8">
    <location>
        <position position="1"/>
    </location>
</feature>
<evidence type="ECO:0000313" key="9">
    <source>
        <dbReference type="Proteomes" id="UP001550210"/>
    </source>
</evidence>
<keyword evidence="9" id="KW-1185">Reference proteome</keyword>
<keyword evidence="2 6" id="KW-0812">Transmembrane</keyword>
<feature type="transmembrane region" description="Helical" evidence="6">
    <location>
        <begin position="166"/>
        <end position="184"/>
    </location>
</feature>
<comment type="caution">
    <text evidence="8">The sequence shown here is derived from an EMBL/GenBank/DDBJ whole genome shotgun (WGS) entry which is preliminary data.</text>
</comment>
<evidence type="ECO:0000256" key="3">
    <source>
        <dbReference type="ARBA" id="ARBA00022989"/>
    </source>
</evidence>
<reference evidence="8 9" key="1">
    <citation type="submission" date="2024-06" db="EMBL/GenBank/DDBJ databases">
        <title>The Natural Products Discovery Center: Release of the First 8490 Sequenced Strains for Exploring Actinobacteria Biosynthetic Diversity.</title>
        <authorList>
            <person name="Kalkreuter E."/>
            <person name="Kautsar S.A."/>
            <person name="Yang D."/>
            <person name="Bader C.D."/>
            <person name="Teijaro C.N."/>
            <person name="Fluegel L."/>
            <person name="Davis C.M."/>
            <person name="Simpson J.R."/>
            <person name="Lauterbach L."/>
            <person name="Steele A.D."/>
            <person name="Gui C."/>
            <person name="Meng S."/>
            <person name="Li G."/>
            <person name="Viehrig K."/>
            <person name="Ye F."/>
            <person name="Su P."/>
            <person name="Kiefer A.F."/>
            <person name="Nichols A."/>
            <person name="Cepeda A.J."/>
            <person name="Yan W."/>
            <person name="Fan B."/>
            <person name="Jiang Y."/>
            <person name="Adhikari A."/>
            <person name="Zheng C.-J."/>
            <person name="Schuster L."/>
            <person name="Cowan T.M."/>
            <person name="Smanski M.J."/>
            <person name="Chevrette M.G."/>
            <person name="De Carvalho L.P.S."/>
            <person name="Shen B."/>
        </authorList>
    </citation>
    <scope>NUCLEOTIDE SEQUENCE [LARGE SCALE GENOMIC DNA]</scope>
    <source>
        <strain evidence="8 9">NPDC006434</strain>
    </source>
</reference>
<feature type="transmembrane region" description="Helical" evidence="6">
    <location>
        <begin position="227"/>
        <end position="246"/>
    </location>
</feature>
<dbReference type="InterPro" id="IPR026841">
    <property type="entry name" value="Aur1/Ipt1"/>
</dbReference>
<evidence type="ECO:0000256" key="2">
    <source>
        <dbReference type="ARBA" id="ARBA00022692"/>
    </source>
</evidence>
<dbReference type="CDD" id="cd03386">
    <property type="entry name" value="PAP2_Aur1_like"/>
    <property type="match status" value="1"/>
</dbReference>
<comment type="subcellular location">
    <subcellularLocation>
        <location evidence="1">Membrane</location>
        <topology evidence="1">Multi-pass membrane protein</topology>
    </subcellularLocation>
</comment>
<evidence type="ECO:0000256" key="5">
    <source>
        <dbReference type="SAM" id="MobiDB-lite"/>
    </source>
</evidence>
<feature type="domain" description="Inositolphosphotransferase Aur1/Ipt1" evidence="7">
    <location>
        <begin position="102"/>
        <end position="285"/>
    </location>
</feature>
<evidence type="ECO:0000259" key="7">
    <source>
        <dbReference type="Pfam" id="PF14378"/>
    </source>
</evidence>
<feature type="region of interest" description="Disordered" evidence="5">
    <location>
        <begin position="293"/>
        <end position="323"/>
    </location>
</feature>
<evidence type="ECO:0000256" key="6">
    <source>
        <dbReference type="SAM" id="Phobius"/>
    </source>
</evidence>